<dbReference type="InterPro" id="IPR011257">
    <property type="entry name" value="DNA_glycosylase"/>
</dbReference>
<evidence type="ECO:0000256" key="1">
    <source>
        <dbReference type="PIRSR" id="PIRSR605019-1"/>
    </source>
</evidence>
<reference evidence="2" key="1">
    <citation type="submission" date="2018-01" db="EMBL/GenBank/DDBJ databases">
        <authorList>
            <person name="Mao J.F."/>
        </authorList>
    </citation>
    <scope>NUCLEOTIDE SEQUENCE</scope>
    <source>
        <strain evidence="2">Huo1</strain>
        <tissue evidence="2">Leaf</tissue>
    </source>
</reference>
<comment type="caution">
    <text evidence="2">The sequence shown here is derived from an EMBL/GenBank/DDBJ whole genome shotgun (WGS) entry which is preliminary data.</text>
</comment>
<evidence type="ECO:0000313" key="3">
    <source>
        <dbReference type="Proteomes" id="UP000298416"/>
    </source>
</evidence>
<proteinExistence type="predicted"/>
<dbReference type="InterPro" id="IPR005019">
    <property type="entry name" value="Adenine_glyco"/>
</dbReference>
<dbReference type="EMBL" id="PNBA02000004">
    <property type="protein sequence ID" value="KAG6426176.1"/>
    <property type="molecule type" value="Genomic_DNA"/>
</dbReference>
<feature type="binding site" evidence="1">
    <location>
        <position position="279"/>
    </location>
    <ligand>
        <name>Zn(2+)</name>
        <dbReference type="ChEBI" id="CHEBI:29105"/>
    </ligand>
</feature>
<feature type="binding site" evidence="1">
    <location>
        <position position="119"/>
    </location>
    <ligand>
        <name>Zn(2+)</name>
        <dbReference type="ChEBI" id="CHEBI:29105"/>
    </ligand>
</feature>
<name>A0A8X9A3B3_SALSN</name>
<keyword evidence="1" id="KW-0479">Metal-binding</keyword>
<evidence type="ECO:0000313" key="2">
    <source>
        <dbReference type="EMBL" id="KAG6426176.1"/>
    </source>
</evidence>
<reference evidence="2" key="2">
    <citation type="submission" date="2020-08" db="EMBL/GenBank/DDBJ databases">
        <title>Plant Genome Project.</title>
        <authorList>
            <person name="Zhang R.-G."/>
        </authorList>
    </citation>
    <scope>NUCLEOTIDE SEQUENCE</scope>
    <source>
        <strain evidence="2">Huo1</strain>
        <tissue evidence="2">Leaf</tissue>
    </source>
</reference>
<evidence type="ECO:0008006" key="4">
    <source>
        <dbReference type="Google" id="ProtNLM"/>
    </source>
</evidence>
<dbReference type="GO" id="GO:0006284">
    <property type="term" value="P:base-excision repair"/>
    <property type="evidence" value="ECO:0007669"/>
    <property type="project" value="InterPro"/>
</dbReference>
<dbReference type="GO" id="GO:0046872">
    <property type="term" value="F:metal ion binding"/>
    <property type="evidence" value="ECO:0007669"/>
    <property type="project" value="UniProtKB-KW"/>
</dbReference>
<dbReference type="Proteomes" id="UP000298416">
    <property type="component" value="Unassembled WGS sequence"/>
</dbReference>
<sequence length="300" mass="34405">MAYLPLQGQSASMSKYYAKKQTLMKSKEINSEKQKHNTNFFSKNLKKIYPIGLQKRSHCSPISLSSLSLSLSQNSTDDSSPTDSASPPPLEEKILSALHLLSPIQSPPPSHDDEEPRRCSWITKNSDSVYVQFHDECWGVPVYDDNKLFELLAMCGLLMDLNWTEILKRRQLLREAFSGFDPYKVSKMGEKEINTIISNKDVALAERRIARECGSFSCYMWEYVSYKPVINKFRHSRNVPLRSPKAEIISKDLVTSGFRYVGPVIVYSFMQAAGMTVDHLLHCYRYGDCVDLAERPWRHF</sequence>
<protein>
    <recommendedName>
        <fullName evidence="4">DNA-3-methyladenine glycosylase I</fullName>
    </recommendedName>
</protein>
<dbReference type="Gene3D" id="1.10.340.30">
    <property type="entry name" value="Hypothetical protein, domain 2"/>
    <property type="match status" value="1"/>
</dbReference>
<feature type="binding site" evidence="1">
    <location>
        <position position="283"/>
    </location>
    <ligand>
        <name>Zn(2+)</name>
        <dbReference type="ChEBI" id="CHEBI:29105"/>
    </ligand>
</feature>
<feature type="binding site" evidence="1">
    <location>
        <position position="134"/>
    </location>
    <ligand>
        <name>Zn(2+)</name>
        <dbReference type="ChEBI" id="CHEBI:29105"/>
    </ligand>
</feature>
<dbReference type="Pfam" id="PF03352">
    <property type="entry name" value="Adenine_glyco"/>
    <property type="match status" value="1"/>
</dbReference>
<accession>A0A8X9A3B3</accession>
<keyword evidence="3" id="KW-1185">Reference proteome</keyword>
<dbReference type="AlphaFoldDB" id="A0A8X9A3B3"/>
<keyword evidence="1" id="KW-0862">Zinc</keyword>
<dbReference type="PANTHER" id="PTHR31116">
    <property type="entry name" value="OS04G0501200 PROTEIN"/>
    <property type="match status" value="1"/>
</dbReference>
<gene>
    <name evidence="2" type="ORF">SASPL_110394</name>
</gene>
<organism evidence="2">
    <name type="scientific">Salvia splendens</name>
    <name type="common">Scarlet sage</name>
    <dbReference type="NCBI Taxonomy" id="180675"/>
    <lineage>
        <taxon>Eukaryota</taxon>
        <taxon>Viridiplantae</taxon>
        <taxon>Streptophyta</taxon>
        <taxon>Embryophyta</taxon>
        <taxon>Tracheophyta</taxon>
        <taxon>Spermatophyta</taxon>
        <taxon>Magnoliopsida</taxon>
        <taxon>eudicotyledons</taxon>
        <taxon>Gunneridae</taxon>
        <taxon>Pentapetalae</taxon>
        <taxon>asterids</taxon>
        <taxon>lamiids</taxon>
        <taxon>Lamiales</taxon>
        <taxon>Lamiaceae</taxon>
        <taxon>Nepetoideae</taxon>
        <taxon>Mentheae</taxon>
        <taxon>Salviinae</taxon>
        <taxon>Salvia</taxon>
        <taxon>Salvia subgen. Calosphace</taxon>
        <taxon>core Calosphace</taxon>
    </lineage>
</organism>
<dbReference type="PANTHER" id="PTHR31116:SF29">
    <property type="entry name" value="DNA GLYCOSYLASE SUPERFAMILY PROTEIN"/>
    <property type="match status" value="1"/>
</dbReference>
<dbReference type="GO" id="GO:0008725">
    <property type="term" value="F:DNA-3-methyladenine glycosylase activity"/>
    <property type="evidence" value="ECO:0007669"/>
    <property type="project" value="InterPro"/>
</dbReference>
<dbReference type="SUPFAM" id="SSF48150">
    <property type="entry name" value="DNA-glycosylase"/>
    <property type="match status" value="1"/>
</dbReference>